<evidence type="ECO:0000256" key="4">
    <source>
        <dbReference type="ARBA" id="ARBA00023043"/>
    </source>
</evidence>
<dbReference type="PROSITE" id="PS50297">
    <property type="entry name" value="ANK_REP_REGION"/>
    <property type="match status" value="1"/>
</dbReference>
<dbReference type="Gene3D" id="3.40.50.300">
    <property type="entry name" value="P-loop containing nucleotide triphosphate hydrolases"/>
    <property type="match status" value="2"/>
</dbReference>
<dbReference type="InterPro" id="IPR000488">
    <property type="entry name" value="Death_dom"/>
</dbReference>
<name>A0AAD9QTP3_ACRCE</name>
<feature type="domain" description="Death" evidence="6">
    <location>
        <begin position="1014"/>
        <end position="1093"/>
    </location>
</feature>
<comment type="cofactor">
    <cofactor evidence="1">
        <name>Mg(2+)</name>
        <dbReference type="ChEBI" id="CHEBI:18420"/>
    </cofactor>
</comment>
<gene>
    <name evidence="8" type="ORF">P5673_008967</name>
</gene>
<dbReference type="InterPro" id="IPR002110">
    <property type="entry name" value="Ankyrin_rpt"/>
</dbReference>
<dbReference type="Pfam" id="PF00531">
    <property type="entry name" value="Death"/>
    <property type="match status" value="1"/>
</dbReference>
<dbReference type="AlphaFoldDB" id="A0AAD9QTP3"/>
<keyword evidence="2" id="KW-0677">Repeat</keyword>
<sequence length="1102" mass="124900">MPFEDKYMPCSRATHSCSRCNRTFPEIDSYIQHLKHSSKHQSRIFPESCLRCVRTFTNTKALIQHLQHNSHHSSDLHHFACKGDFQNVDKLMTNYFANYCGDSHIPSNHQTGSTPMHCAAFGGHNQCLKVMLSWTAGMANVVDPKDGRTPVHLAAWKGHRSCLKLLLRYGGELLLPDRDGVTPLDLISDHHCLFVILSHLAGRRLQVPQKVVQAVERLCMRLGVNVRPHVHSAPGRIEELSERSPAICQGLEIEQNTEDTCAQPYEVLARGEVAVNIFNKALMEGKARVTRMQLTVLGNVGVGKTSLVRNLSGEEFEEERRETHGIMTSMVEMTELDSSWHTADLNSSHVDDILSDKVCEGIKEGSVIKAQGQSLQGADLRLASGSQHSVQLIRHPSIEYTPESSIACNSYQANIVAVPLDGHHETGGSNYQQKPPRDIPVKEISRKLSKVSLNEGETEQRRNYTKISIWDFAGHSLYEAMHHVFLNRRSFYLVVTNLVELCNPETRDEALEKLYFWLNSVRVHTPLTSSIFLVGTHRNQVSQEDIYATEKVLGDKLLEMFGQQLVRNCENSLLFTIENKCDGEDQGVMKLKKAIEVEASRLSLMDEELPVLWLHFEEEILKYREDPDRQACITKTSLKESLQQSHCQITDDMFESMLQFYHDSGVIILPEELIGPETQDPRINDLVVVKPQYLVDVMTYLHDIPDHIDVKRQHCSHWKTLQDSGITDLNFLEEVWKNLKNSPTALVGILEAAGMLCPILTLKGVEDAEGCGEGEEAAEVESEVRRYIVPCHLKTRCLKRKWERLCRKTWSGICNSDKILVYDFHNFLPPALFNYFIVRAGAKSQASDGMTPIVAKEMAIFSFADSFFILTEACQKYNQIIVRARYKNGKKLHELFDTLKAIMTDICQRQFKFLKFSFGPFCPNPRCPGASACGKVLPEDRSSDESDDEKGNSICEEAAECDSLVDNRSHVIAIDPALPSRPLWCNSTPPQETVLTVPEDSARYRMKIVGCCKALVAKAMANKWKWLGRALAVSDTIINNINTEHESQEERCYQVISHWEQTNESCKATVHHLMKAIEEVRMTEAMEMFDRHLAERHTEEKS</sequence>
<dbReference type="PANTHER" id="PTHR24201">
    <property type="entry name" value="ANK_REP_REGION DOMAIN-CONTAINING PROTEIN"/>
    <property type="match status" value="1"/>
</dbReference>
<dbReference type="PROSITE" id="PS50088">
    <property type="entry name" value="ANK_REPEAT"/>
    <property type="match status" value="1"/>
</dbReference>
<evidence type="ECO:0000313" key="9">
    <source>
        <dbReference type="Proteomes" id="UP001249851"/>
    </source>
</evidence>
<dbReference type="CDD" id="cd01670">
    <property type="entry name" value="Death"/>
    <property type="match status" value="1"/>
</dbReference>
<evidence type="ECO:0000256" key="1">
    <source>
        <dbReference type="ARBA" id="ARBA00001946"/>
    </source>
</evidence>
<evidence type="ECO:0000259" key="6">
    <source>
        <dbReference type="PROSITE" id="PS50017"/>
    </source>
</evidence>
<evidence type="ECO:0000259" key="7">
    <source>
        <dbReference type="PROSITE" id="PS51424"/>
    </source>
</evidence>
<keyword evidence="3" id="KW-0547">Nucleotide-binding</keyword>
<dbReference type="InterPro" id="IPR036388">
    <property type="entry name" value="WH-like_DNA-bd_sf"/>
</dbReference>
<dbReference type="InterPro" id="IPR027417">
    <property type="entry name" value="P-loop_NTPase"/>
</dbReference>
<reference evidence="8" key="1">
    <citation type="journal article" date="2023" name="G3 (Bethesda)">
        <title>Whole genome assembly and annotation of the endangered Caribbean coral Acropora cervicornis.</title>
        <authorList>
            <person name="Selwyn J.D."/>
            <person name="Vollmer S.V."/>
        </authorList>
    </citation>
    <scope>NUCLEOTIDE SEQUENCE</scope>
    <source>
        <strain evidence="8">K2</strain>
    </source>
</reference>
<dbReference type="PROSITE" id="PS00028">
    <property type="entry name" value="ZINC_FINGER_C2H2_1"/>
    <property type="match status" value="1"/>
</dbReference>
<dbReference type="GO" id="GO:0016301">
    <property type="term" value="F:kinase activity"/>
    <property type="evidence" value="ECO:0007669"/>
    <property type="project" value="UniProtKB-KW"/>
</dbReference>
<accession>A0AAD9QTP3</accession>
<dbReference type="GO" id="GO:0007165">
    <property type="term" value="P:signal transduction"/>
    <property type="evidence" value="ECO:0007669"/>
    <property type="project" value="InterPro"/>
</dbReference>
<keyword evidence="8" id="KW-0418">Kinase</keyword>
<keyword evidence="4 5" id="KW-0040">ANK repeat</keyword>
<dbReference type="Pfam" id="PF08477">
    <property type="entry name" value="Roc"/>
    <property type="match status" value="1"/>
</dbReference>
<dbReference type="SUPFAM" id="SSF47986">
    <property type="entry name" value="DEATH domain"/>
    <property type="match status" value="1"/>
</dbReference>
<keyword evidence="8" id="KW-0808">Transferase</keyword>
<dbReference type="EMBL" id="JARQWQ010000015">
    <property type="protein sequence ID" value="KAK2567162.1"/>
    <property type="molecule type" value="Genomic_DNA"/>
</dbReference>
<evidence type="ECO:0000256" key="5">
    <source>
        <dbReference type="PROSITE-ProRule" id="PRU00023"/>
    </source>
</evidence>
<keyword evidence="9" id="KW-1185">Reference proteome</keyword>
<dbReference type="SUPFAM" id="SSF52540">
    <property type="entry name" value="P-loop containing nucleoside triphosphate hydrolases"/>
    <property type="match status" value="1"/>
</dbReference>
<protein>
    <submittedName>
        <fullName evidence="8">Serine/threonine-protein kinase roco4</fullName>
    </submittedName>
</protein>
<dbReference type="PROSITE" id="PS51424">
    <property type="entry name" value="ROC"/>
    <property type="match status" value="1"/>
</dbReference>
<feature type="domain" description="Roc" evidence="7">
    <location>
        <begin position="285"/>
        <end position="602"/>
    </location>
</feature>
<dbReference type="SUPFAM" id="SSF48403">
    <property type="entry name" value="Ankyrin repeat"/>
    <property type="match status" value="1"/>
</dbReference>
<proteinExistence type="predicted"/>
<dbReference type="SMART" id="SM00355">
    <property type="entry name" value="ZnF_C2H2"/>
    <property type="match status" value="2"/>
</dbReference>
<dbReference type="InterPro" id="IPR020859">
    <property type="entry name" value="ROC"/>
</dbReference>
<organism evidence="8 9">
    <name type="scientific">Acropora cervicornis</name>
    <name type="common">Staghorn coral</name>
    <dbReference type="NCBI Taxonomy" id="6130"/>
    <lineage>
        <taxon>Eukaryota</taxon>
        <taxon>Metazoa</taxon>
        <taxon>Cnidaria</taxon>
        <taxon>Anthozoa</taxon>
        <taxon>Hexacorallia</taxon>
        <taxon>Scleractinia</taxon>
        <taxon>Astrocoeniina</taxon>
        <taxon>Acroporidae</taxon>
        <taxon>Acropora</taxon>
    </lineage>
</organism>
<dbReference type="Gene3D" id="1.10.10.10">
    <property type="entry name" value="Winged helix-like DNA-binding domain superfamily/Winged helix DNA-binding domain"/>
    <property type="match status" value="1"/>
</dbReference>
<dbReference type="Proteomes" id="UP001249851">
    <property type="component" value="Unassembled WGS sequence"/>
</dbReference>
<dbReference type="InterPro" id="IPR036770">
    <property type="entry name" value="Ankyrin_rpt-contain_sf"/>
</dbReference>
<dbReference type="InterPro" id="IPR050776">
    <property type="entry name" value="Ank_Repeat/CDKN_Inhibitor"/>
</dbReference>
<comment type="caution">
    <text evidence="8">The sequence shown here is derived from an EMBL/GenBank/DDBJ whole genome shotgun (WGS) entry which is preliminary data.</text>
</comment>
<evidence type="ECO:0000256" key="3">
    <source>
        <dbReference type="ARBA" id="ARBA00022741"/>
    </source>
</evidence>
<dbReference type="Gene3D" id="1.25.40.20">
    <property type="entry name" value="Ankyrin repeat-containing domain"/>
    <property type="match status" value="1"/>
</dbReference>
<dbReference type="Gene3D" id="1.10.533.10">
    <property type="entry name" value="Death Domain, Fas"/>
    <property type="match status" value="1"/>
</dbReference>
<dbReference type="GO" id="GO:0000166">
    <property type="term" value="F:nucleotide binding"/>
    <property type="evidence" value="ECO:0007669"/>
    <property type="project" value="UniProtKB-KW"/>
</dbReference>
<evidence type="ECO:0000256" key="2">
    <source>
        <dbReference type="ARBA" id="ARBA00022737"/>
    </source>
</evidence>
<feature type="repeat" description="ANK" evidence="5">
    <location>
        <begin position="146"/>
        <end position="178"/>
    </location>
</feature>
<reference evidence="8" key="2">
    <citation type="journal article" date="2023" name="Science">
        <title>Genomic signatures of disease resistance in endangered staghorn corals.</title>
        <authorList>
            <person name="Vollmer S.V."/>
            <person name="Selwyn J.D."/>
            <person name="Despard B.A."/>
            <person name="Roesel C.L."/>
        </authorList>
    </citation>
    <scope>NUCLEOTIDE SEQUENCE</scope>
    <source>
        <strain evidence="8">K2</strain>
    </source>
</reference>
<dbReference type="InterPro" id="IPR013087">
    <property type="entry name" value="Znf_C2H2_type"/>
</dbReference>
<dbReference type="InterPro" id="IPR011029">
    <property type="entry name" value="DEATH-like_dom_sf"/>
</dbReference>
<evidence type="ECO:0000313" key="8">
    <source>
        <dbReference type="EMBL" id="KAK2567162.1"/>
    </source>
</evidence>
<dbReference type="PROSITE" id="PS50017">
    <property type="entry name" value="DEATH_DOMAIN"/>
    <property type="match status" value="1"/>
</dbReference>
<dbReference type="SMART" id="SM00248">
    <property type="entry name" value="ANK"/>
    <property type="match status" value="2"/>
</dbReference>
<dbReference type="Pfam" id="PF12796">
    <property type="entry name" value="Ank_2"/>
    <property type="match status" value="1"/>
</dbReference>